<dbReference type="Proteomes" id="UP000029227">
    <property type="component" value="Unassembled WGS sequence"/>
</dbReference>
<protein>
    <submittedName>
        <fullName evidence="1">Mlc transcriptional repressor</fullName>
    </submittedName>
</protein>
<dbReference type="InterPro" id="IPR043129">
    <property type="entry name" value="ATPase_NBD"/>
</dbReference>
<organism evidence="1 2">
    <name type="scientific">Photobacterium aphoticum</name>
    <dbReference type="NCBI Taxonomy" id="754436"/>
    <lineage>
        <taxon>Bacteria</taxon>
        <taxon>Pseudomonadati</taxon>
        <taxon>Pseudomonadota</taxon>
        <taxon>Gammaproteobacteria</taxon>
        <taxon>Vibrionales</taxon>
        <taxon>Vibrionaceae</taxon>
        <taxon>Photobacterium</taxon>
    </lineage>
</organism>
<evidence type="ECO:0000313" key="2">
    <source>
        <dbReference type="Proteomes" id="UP000029227"/>
    </source>
</evidence>
<dbReference type="eggNOG" id="COG1940">
    <property type="taxonomic scope" value="Bacteria"/>
</dbReference>
<gene>
    <name evidence="1" type="ORF">JCM19237_3613</name>
</gene>
<dbReference type="AlphaFoldDB" id="A0A090QPX4"/>
<dbReference type="STRING" id="754436.JCM19237_3613"/>
<dbReference type="EMBL" id="BBMN01000006">
    <property type="protein sequence ID" value="GAL05230.1"/>
    <property type="molecule type" value="Genomic_DNA"/>
</dbReference>
<accession>A0A090QPX4</accession>
<dbReference type="Pfam" id="PF00480">
    <property type="entry name" value="ROK"/>
    <property type="match status" value="1"/>
</dbReference>
<proteinExistence type="predicted"/>
<dbReference type="Gene3D" id="3.30.420.40">
    <property type="match status" value="1"/>
</dbReference>
<sequence length="68" mass="7501">MKAVIEQVEQRLREGHPSQLHGQSLSIEKICDAAVAGDTLARQVIIELGHHLGQAIAIMVNLFNPEKF</sequence>
<reference evidence="1 2" key="1">
    <citation type="journal article" date="2014" name="Genome Announc.">
        <title>Draft Genome Sequences of Two Vibrionaceae Species, Vibrio ponticus C121 and Photobacterium aphoticum C119, Isolated as Coral Reef Microbiota.</title>
        <authorList>
            <person name="Al-saari N."/>
            <person name="Meirelles P.M."/>
            <person name="Mino S."/>
            <person name="Suda W."/>
            <person name="Oshima K."/>
            <person name="Hattori M."/>
            <person name="Ohkuma M."/>
            <person name="Thompson F.L."/>
            <person name="Gomez-Gil B."/>
            <person name="Sawabe T."/>
            <person name="Sawabe T."/>
        </authorList>
    </citation>
    <scope>NUCLEOTIDE SEQUENCE [LARGE SCALE GENOMIC DNA]</scope>
    <source>
        <strain evidence="1 2">JCM 19237</strain>
    </source>
</reference>
<evidence type="ECO:0000313" key="1">
    <source>
        <dbReference type="EMBL" id="GAL05230.1"/>
    </source>
</evidence>
<dbReference type="SUPFAM" id="SSF53067">
    <property type="entry name" value="Actin-like ATPase domain"/>
    <property type="match status" value="1"/>
</dbReference>
<dbReference type="InterPro" id="IPR000600">
    <property type="entry name" value="ROK"/>
</dbReference>
<name>A0A090QPX4_9GAMM</name>
<comment type="caution">
    <text evidence="1">The sequence shown here is derived from an EMBL/GenBank/DDBJ whole genome shotgun (WGS) entry which is preliminary data.</text>
</comment>